<dbReference type="Proteomes" id="UP000036331">
    <property type="component" value="Unassembled WGS sequence"/>
</dbReference>
<gene>
    <name evidence="1" type="ORF">ABE91_014695</name>
    <name evidence="2" type="ORF">NCTC8960_04151</name>
</gene>
<reference evidence="2 4" key="3">
    <citation type="submission" date="2018-06" db="EMBL/GenBank/DDBJ databases">
        <authorList>
            <consortium name="Pathogen Informatics"/>
            <person name="Doyle S."/>
        </authorList>
    </citation>
    <scope>NUCLEOTIDE SEQUENCE [LARGE SCALE GENOMIC DNA]</scope>
    <source>
        <strain evidence="2 4">NCTC8960</strain>
    </source>
</reference>
<dbReference type="Proteomes" id="UP000255057">
    <property type="component" value="Unassembled WGS sequence"/>
</dbReference>
<evidence type="ECO:0000313" key="1">
    <source>
        <dbReference type="EMBL" id="PBN76249.1"/>
    </source>
</evidence>
<proteinExistence type="predicted"/>
<reference evidence="1" key="2">
    <citation type="submission" date="2017-03" db="EMBL/GenBank/DDBJ databases">
        <title>The mobilome is the main driver of stx2-positive O26:H11 Escherichia coli strains evolution.</title>
        <authorList>
            <person name="Delannoy S."/>
            <person name="Mariani-Kurkdjian P."/>
            <person name="Webb H.E."/>
            <person name="Bonacorsi S."/>
            <person name="Fach P."/>
        </authorList>
    </citation>
    <scope>NUCLEOTIDE SEQUENCE</scope>
    <source>
        <strain evidence="1">34870</strain>
    </source>
</reference>
<evidence type="ECO:0000313" key="3">
    <source>
        <dbReference type="Proteomes" id="UP000036331"/>
    </source>
</evidence>
<dbReference type="AlphaFoldDB" id="A0A377EMR0"/>
<dbReference type="EMBL" id="UGFO01000006">
    <property type="protein sequence ID" value="STN13795.1"/>
    <property type="molecule type" value="Genomic_DNA"/>
</dbReference>
<dbReference type="RefSeq" id="WP_000806833.1">
    <property type="nucleotide sequence ID" value="NZ_BGDQ01000053.1"/>
</dbReference>
<name>A0A377EMR0_ECOLX</name>
<evidence type="ECO:0000313" key="4">
    <source>
        <dbReference type="Proteomes" id="UP000255057"/>
    </source>
</evidence>
<sequence>MKQEFLTVATQSADVRPEAELNRAERIKAALIAIKAELFNLSEEDLLQLQQDVNAAVQKRNQVSEENKVAEAGLKVHQHHQANVPSWNDYF</sequence>
<protein>
    <submittedName>
        <fullName evidence="2">Uncharacterized protein</fullName>
    </submittedName>
</protein>
<reference evidence="1 3" key="1">
    <citation type="journal article" date="2015" name="Genome Announc.">
        <title>Draft Genome Sequences of Human-Pathogenic Escherichia coli O26:H11 Strains Carrying the stx2 Gene Only and Circulating in France.</title>
        <authorList>
            <person name="Delannoy S."/>
            <person name="Mariani-Kurkdjian P."/>
            <person name="Bonacorsi S."/>
            <person name="Liguori S."/>
            <person name="Ison S.A."/>
            <person name="Fach P."/>
        </authorList>
    </citation>
    <scope>NUCLEOTIDE SEQUENCE [LARGE SCALE GENOMIC DNA]</scope>
    <source>
        <strain evidence="1 3">34870</strain>
    </source>
</reference>
<accession>A0A377EMR0</accession>
<organism evidence="2 4">
    <name type="scientific">Escherichia coli</name>
    <dbReference type="NCBI Taxonomy" id="562"/>
    <lineage>
        <taxon>Bacteria</taxon>
        <taxon>Pseudomonadati</taxon>
        <taxon>Pseudomonadota</taxon>
        <taxon>Gammaproteobacteria</taxon>
        <taxon>Enterobacterales</taxon>
        <taxon>Enterobacteriaceae</taxon>
        <taxon>Escherichia</taxon>
    </lineage>
</organism>
<evidence type="ECO:0000313" key="2">
    <source>
        <dbReference type="EMBL" id="STN13795.1"/>
    </source>
</evidence>
<dbReference type="EMBL" id="LDXE02000002">
    <property type="protein sequence ID" value="PBN76249.1"/>
    <property type="molecule type" value="Genomic_DNA"/>
</dbReference>